<feature type="compositionally biased region" description="Polar residues" evidence="1">
    <location>
        <begin position="218"/>
        <end position="228"/>
    </location>
</feature>
<evidence type="ECO:0000313" key="2">
    <source>
        <dbReference type="EMBL" id="CCD21385.1"/>
    </source>
</evidence>
<feature type="compositionally biased region" description="Basic residues" evidence="1">
    <location>
        <begin position="205"/>
        <end position="216"/>
    </location>
</feature>
<gene>
    <name evidence="2" type="ORF">TvY486_0042900</name>
</gene>
<feature type="compositionally biased region" description="Basic and acidic residues" evidence="1">
    <location>
        <begin position="170"/>
        <end position="181"/>
    </location>
</feature>
<organism evidence="2 3">
    <name type="scientific">Trypanosoma vivax (strain Y486)</name>
    <dbReference type="NCBI Taxonomy" id="1055687"/>
    <lineage>
        <taxon>Eukaryota</taxon>
        <taxon>Discoba</taxon>
        <taxon>Euglenozoa</taxon>
        <taxon>Kinetoplastea</taxon>
        <taxon>Metakinetoplastina</taxon>
        <taxon>Trypanosomatida</taxon>
        <taxon>Trypanosomatidae</taxon>
        <taxon>Trypanosoma</taxon>
        <taxon>Duttonella</taxon>
    </lineage>
</organism>
<evidence type="ECO:0000256" key="1">
    <source>
        <dbReference type="SAM" id="MobiDB-lite"/>
    </source>
</evidence>
<sequence>MRVRTRGPSGATVAERRQDRLLHGKTCVESAPSGFDGICRRFSHLHGNALRATGGTPQDSFDTEGDDSPHQKERNGPMPPDGALPEQETEERSHEDPQVVISNRRLQLARRPKAYTRKFRRENYPGHAVSGGVRLGGALKKTTFSHTFALPKSPRTFRPFFNGLTTHWRETGESTRGDKQLTQKPTNTPRTPSEPHNFTRCFWSRTRRNALPKRLSRPQPQTSSLKVP</sequence>
<dbReference type="EMBL" id="CAEX01007621">
    <property type="protein sequence ID" value="CCD21385.1"/>
    <property type="molecule type" value="Genomic_DNA"/>
</dbReference>
<dbReference type="VEuPathDB" id="TriTrypDB:TvY486_0042900"/>
<reference evidence="2 3" key="1">
    <citation type="journal article" date="2012" name="Proc. Natl. Acad. Sci. U.S.A.">
        <title>Antigenic diversity is generated by distinct evolutionary mechanisms in African trypanosome species.</title>
        <authorList>
            <person name="Jackson A.P."/>
            <person name="Berry A."/>
            <person name="Aslett M."/>
            <person name="Allison H.C."/>
            <person name="Burton P."/>
            <person name="Vavrova-Anderson J."/>
            <person name="Brown R."/>
            <person name="Browne H."/>
            <person name="Corton N."/>
            <person name="Hauser H."/>
            <person name="Gamble J."/>
            <person name="Gilderthorp R."/>
            <person name="Marcello L."/>
            <person name="McQuillan J."/>
            <person name="Otto T.D."/>
            <person name="Quail M.A."/>
            <person name="Sanders M.J."/>
            <person name="van Tonder A."/>
            <person name="Ginger M.L."/>
            <person name="Field M.C."/>
            <person name="Barry J.D."/>
            <person name="Hertz-Fowler C."/>
            <person name="Berriman M."/>
        </authorList>
    </citation>
    <scope>NUCLEOTIDE SEQUENCE</scope>
    <source>
        <strain evidence="2 3">Y486</strain>
    </source>
</reference>
<feature type="region of interest" description="Disordered" evidence="1">
    <location>
        <begin position="170"/>
        <end position="228"/>
    </location>
</feature>
<evidence type="ECO:0000313" key="3">
    <source>
        <dbReference type="Proteomes" id="UP000009027"/>
    </source>
</evidence>
<accession>F9WUY5</accession>
<dbReference type="AlphaFoldDB" id="F9WUY5"/>
<proteinExistence type="predicted"/>
<keyword evidence="3" id="KW-1185">Reference proteome</keyword>
<dbReference type="Proteomes" id="UP000009027">
    <property type="component" value="Unassembled WGS sequence"/>
</dbReference>
<feature type="compositionally biased region" description="Polar residues" evidence="1">
    <location>
        <begin position="182"/>
        <end position="196"/>
    </location>
</feature>
<name>F9WUY5_TRYVY</name>
<protein>
    <submittedName>
        <fullName evidence="2">Uncharacterized protein</fullName>
    </submittedName>
</protein>
<feature type="region of interest" description="Disordered" evidence="1">
    <location>
        <begin position="50"/>
        <end position="105"/>
    </location>
</feature>